<dbReference type="EMBL" id="SDRB02004871">
    <property type="protein sequence ID" value="THG15220.1"/>
    <property type="molecule type" value="Genomic_DNA"/>
</dbReference>
<protein>
    <submittedName>
        <fullName evidence="1">Uncharacterized protein</fullName>
    </submittedName>
</protein>
<organism evidence="1 2">
    <name type="scientific">Camellia sinensis var. sinensis</name>
    <name type="common">China tea</name>
    <dbReference type="NCBI Taxonomy" id="542762"/>
    <lineage>
        <taxon>Eukaryota</taxon>
        <taxon>Viridiplantae</taxon>
        <taxon>Streptophyta</taxon>
        <taxon>Embryophyta</taxon>
        <taxon>Tracheophyta</taxon>
        <taxon>Spermatophyta</taxon>
        <taxon>Magnoliopsida</taxon>
        <taxon>eudicotyledons</taxon>
        <taxon>Gunneridae</taxon>
        <taxon>Pentapetalae</taxon>
        <taxon>asterids</taxon>
        <taxon>Ericales</taxon>
        <taxon>Theaceae</taxon>
        <taxon>Camellia</taxon>
    </lineage>
</organism>
<accession>A0A4S4EFM7</accession>
<reference evidence="1 2" key="1">
    <citation type="journal article" date="2018" name="Proc. Natl. Acad. Sci. U.S.A.">
        <title>Draft genome sequence of Camellia sinensis var. sinensis provides insights into the evolution of the tea genome and tea quality.</title>
        <authorList>
            <person name="Wei C."/>
            <person name="Yang H."/>
            <person name="Wang S."/>
            <person name="Zhao J."/>
            <person name="Liu C."/>
            <person name="Gao L."/>
            <person name="Xia E."/>
            <person name="Lu Y."/>
            <person name="Tai Y."/>
            <person name="She G."/>
            <person name="Sun J."/>
            <person name="Cao H."/>
            <person name="Tong W."/>
            <person name="Gao Q."/>
            <person name="Li Y."/>
            <person name="Deng W."/>
            <person name="Jiang X."/>
            <person name="Wang W."/>
            <person name="Chen Q."/>
            <person name="Zhang S."/>
            <person name="Li H."/>
            <person name="Wu J."/>
            <person name="Wang P."/>
            <person name="Li P."/>
            <person name="Shi C."/>
            <person name="Zheng F."/>
            <person name="Jian J."/>
            <person name="Huang B."/>
            <person name="Shan D."/>
            <person name="Shi M."/>
            <person name="Fang C."/>
            <person name="Yue Y."/>
            <person name="Li F."/>
            <person name="Li D."/>
            <person name="Wei S."/>
            <person name="Han B."/>
            <person name="Jiang C."/>
            <person name="Yin Y."/>
            <person name="Xia T."/>
            <person name="Zhang Z."/>
            <person name="Bennetzen J.L."/>
            <person name="Zhao S."/>
            <person name="Wan X."/>
        </authorList>
    </citation>
    <scope>NUCLEOTIDE SEQUENCE [LARGE SCALE GENOMIC DNA]</scope>
    <source>
        <strain evidence="2">cv. Shuchazao</strain>
        <tissue evidence="1">Leaf</tissue>
    </source>
</reference>
<dbReference type="Proteomes" id="UP000306102">
    <property type="component" value="Unassembled WGS sequence"/>
</dbReference>
<name>A0A4S4EFM7_CAMSN</name>
<evidence type="ECO:0000313" key="2">
    <source>
        <dbReference type="Proteomes" id="UP000306102"/>
    </source>
</evidence>
<gene>
    <name evidence="1" type="ORF">TEA_019293</name>
</gene>
<sequence length="223" mass="24213">MPEMTRLHQLVPGNFVTPPTRSGSFIYLLHPRLKLRLTVDLLRVVVLFSVLCCCLLHIPWESSGDDHFDLESQSHLLVKDGGDNSTASTSGPSHRWRSIIIILHVRQAFISSARNKSLAVDGIAVVPPPPSIATSNTGGDGDGLDLVDKLVLVVLLVHKVVNLGLVVLAVQVAVGGVGNPFELDLRKDLQKSVLLLKMSNILNVALKQAEYVIHDKEQSCRGG</sequence>
<proteinExistence type="predicted"/>
<dbReference type="AlphaFoldDB" id="A0A4S4EFM7"/>
<keyword evidence="2" id="KW-1185">Reference proteome</keyword>
<evidence type="ECO:0000313" key="1">
    <source>
        <dbReference type="EMBL" id="THG15220.1"/>
    </source>
</evidence>
<comment type="caution">
    <text evidence="1">The sequence shown here is derived from an EMBL/GenBank/DDBJ whole genome shotgun (WGS) entry which is preliminary data.</text>
</comment>